<comment type="caution">
    <text evidence="7">The sequence shown here is derived from an EMBL/GenBank/DDBJ whole genome shotgun (WGS) entry which is preliminary data.</text>
</comment>
<keyword evidence="4" id="KW-0411">Iron-sulfur</keyword>
<protein>
    <submittedName>
        <fullName evidence="7">CDGSH iron-sulfur domain-containing protein</fullName>
    </submittedName>
</protein>
<dbReference type="GO" id="GO:0005737">
    <property type="term" value="C:cytoplasm"/>
    <property type="evidence" value="ECO:0007669"/>
    <property type="project" value="UniProtKB-ARBA"/>
</dbReference>
<evidence type="ECO:0000313" key="7">
    <source>
        <dbReference type="EMBL" id="NMH92257.1"/>
    </source>
</evidence>
<dbReference type="InterPro" id="IPR042216">
    <property type="entry name" value="MitoNEET_CISD"/>
</dbReference>
<dbReference type="InterPro" id="IPR018967">
    <property type="entry name" value="FeS-contain_CDGSH-typ"/>
</dbReference>
<reference evidence="7 8" key="1">
    <citation type="submission" date="2020-04" db="EMBL/GenBank/DDBJ databases">
        <authorList>
            <person name="Klaysubun C."/>
            <person name="Duangmal K."/>
            <person name="Lipun K."/>
        </authorList>
    </citation>
    <scope>NUCLEOTIDE SEQUENCE [LARGE SCALE GENOMIC DNA]</scope>
    <source>
        <strain evidence="7 8">DSM 45300</strain>
    </source>
</reference>
<feature type="domain" description="Iron-binding zinc finger CDGSH type" evidence="6">
    <location>
        <begin position="21"/>
        <end position="65"/>
    </location>
</feature>
<dbReference type="SMART" id="SM00704">
    <property type="entry name" value="ZnF_CDGSH"/>
    <property type="match status" value="1"/>
</dbReference>
<keyword evidence="1" id="KW-0001">2Fe-2S</keyword>
<evidence type="ECO:0000259" key="6">
    <source>
        <dbReference type="SMART" id="SM00704"/>
    </source>
</evidence>
<keyword evidence="8" id="KW-1185">Reference proteome</keyword>
<evidence type="ECO:0000313" key="8">
    <source>
        <dbReference type="Proteomes" id="UP000586918"/>
    </source>
</evidence>
<name>A0A848DHV4_9PSEU</name>
<evidence type="ECO:0000256" key="2">
    <source>
        <dbReference type="ARBA" id="ARBA00022723"/>
    </source>
</evidence>
<accession>A0A848DHV4</accession>
<dbReference type="Proteomes" id="UP000586918">
    <property type="component" value="Unassembled WGS sequence"/>
</dbReference>
<evidence type="ECO:0000256" key="4">
    <source>
        <dbReference type="ARBA" id="ARBA00023014"/>
    </source>
</evidence>
<evidence type="ECO:0000256" key="3">
    <source>
        <dbReference type="ARBA" id="ARBA00023004"/>
    </source>
</evidence>
<gene>
    <name evidence="7" type="ORF">HF519_11885</name>
</gene>
<dbReference type="Pfam" id="PF09360">
    <property type="entry name" value="zf-CDGSH"/>
    <property type="match status" value="1"/>
</dbReference>
<feature type="compositionally biased region" description="Basic and acidic residues" evidence="5">
    <location>
        <begin position="66"/>
        <end position="81"/>
    </location>
</feature>
<dbReference type="AlphaFoldDB" id="A0A848DHV4"/>
<keyword evidence="2" id="KW-0479">Metal-binding</keyword>
<evidence type="ECO:0000256" key="1">
    <source>
        <dbReference type="ARBA" id="ARBA00022714"/>
    </source>
</evidence>
<dbReference type="GO" id="GO:0046872">
    <property type="term" value="F:metal ion binding"/>
    <property type="evidence" value="ECO:0007669"/>
    <property type="project" value="UniProtKB-KW"/>
</dbReference>
<keyword evidence="3" id="KW-0408">Iron</keyword>
<dbReference type="EMBL" id="JAAXKZ010000035">
    <property type="protein sequence ID" value="NMH92257.1"/>
    <property type="molecule type" value="Genomic_DNA"/>
</dbReference>
<evidence type="ECO:0000256" key="5">
    <source>
        <dbReference type="SAM" id="MobiDB-lite"/>
    </source>
</evidence>
<dbReference type="Gene3D" id="3.40.5.90">
    <property type="entry name" value="CDGSH iron-sulfur domain, mitoNEET-type"/>
    <property type="match status" value="1"/>
</dbReference>
<sequence length="93" mass="10496">MPGEPARRRVEPTEEGPVLLYGPVDLVLPDGRRVRSDRPVTALCTCRRSRRYPICDTSHRRRARRARSEEQDADRSADRPTDCGAVPRTEPAG</sequence>
<dbReference type="GO" id="GO:0051537">
    <property type="term" value="F:2 iron, 2 sulfur cluster binding"/>
    <property type="evidence" value="ECO:0007669"/>
    <property type="project" value="UniProtKB-KW"/>
</dbReference>
<proteinExistence type="predicted"/>
<organism evidence="7 8">
    <name type="scientific">Pseudonocardia bannensis</name>
    <dbReference type="NCBI Taxonomy" id="630973"/>
    <lineage>
        <taxon>Bacteria</taxon>
        <taxon>Bacillati</taxon>
        <taxon>Actinomycetota</taxon>
        <taxon>Actinomycetes</taxon>
        <taxon>Pseudonocardiales</taxon>
        <taxon>Pseudonocardiaceae</taxon>
        <taxon>Pseudonocardia</taxon>
    </lineage>
</organism>
<feature type="region of interest" description="Disordered" evidence="5">
    <location>
        <begin position="58"/>
        <end position="93"/>
    </location>
</feature>